<dbReference type="Pfam" id="PF07422">
    <property type="entry name" value="s48_45"/>
    <property type="match status" value="1"/>
</dbReference>
<keyword evidence="6" id="KW-1015">Disulfide bond</keyword>
<protein>
    <recommendedName>
        <fullName evidence="9">6-Cys domain-containing protein</fullName>
    </recommendedName>
</protein>
<keyword evidence="11" id="KW-1185">Reference proteome</keyword>
<dbReference type="RefSeq" id="XP_012765926.1">
    <property type="nucleotide sequence ID" value="XM_012910472.1"/>
</dbReference>
<evidence type="ECO:0000313" key="11">
    <source>
        <dbReference type="Proteomes" id="UP000033188"/>
    </source>
</evidence>
<dbReference type="Proteomes" id="UP000033188">
    <property type="component" value="Chromosome 1"/>
</dbReference>
<dbReference type="OrthoDB" id="365660at2759"/>
<dbReference type="InterPro" id="IPR010884">
    <property type="entry name" value="6_CYS_dom"/>
</dbReference>
<keyword evidence="5" id="KW-0472">Membrane</keyword>
<evidence type="ECO:0000259" key="9">
    <source>
        <dbReference type="PROSITE" id="PS51701"/>
    </source>
</evidence>
<dbReference type="Gene3D" id="2.60.40.2860">
    <property type="match status" value="1"/>
</dbReference>
<comment type="subcellular location">
    <subcellularLocation>
        <location evidence="1">Cell membrane</location>
    </subcellularLocation>
    <subcellularLocation>
        <location evidence="2">Cell surface</location>
    </subcellularLocation>
</comment>
<evidence type="ECO:0000256" key="6">
    <source>
        <dbReference type="ARBA" id="ARBA00023157"/>
    </source>
</evidence>
<sequence length="954" mass="107641">MANIGIIIRLSVCAISVCWIRSISALRCDFRDPHGLPSGQALILCNMDIGLSSSGTVICPRRVNDTEYVWHPQADPDEHTPVNTYISYNGVIRSVALSDVILSESEDRFIWFESNASKTKMHLEFSMDRIYAITEHRFIFICGPRELFLSEILQSHLDRLRSGVQMQSFSWNSSTRLAREIVKIGSGLGILFLYRGRYHLPLQGCGSRPSPLFASDNEVTVDPITGIRSCVADPMSKTRIGFVCEGVIEPVDCMKSLLNTNGDVVSVPAPYPYWNIHNHAPWVIAKYFNDVALPRFNGECRCIDPETGHVKARMEIRWKTEYVCDIASLIFRNRVRRIHDNWCSVVLHPGSTLTIKFPIEHVDATNIDQDLPSVIGRGNPPSYLFATKFRPKTLTVFRQLTRIYGNTYGEVMYRNTIAGDALELDVSRMSQGVVKLKYQENTPLALIGGLNSFFYHWTLKAIKGYEFDKIRAVVDVSFAFTHQYYIVGCDRGASSVFYPEMNTQYCSNVTMGNGIGEVYECSVYISMDDWQAGIRCQPDEDLMPDNCKSAVYDLYYNQITPFPESVRSATHQTIPGFQVFDFEFIESIPLSYACICVDENGYEKSKLVLESYGEKTRFYRVRHEEMSHAPIPYILLPGSEIGVLDEWPALPISIVLQYIYPTYATLYVGTTLSMTCALDPEVRNRTGNGLIRTSWLPNRPQEFHYVVIHRSHGRELIRKSHNDVIIGATHGFRVVNNTYLVVYKHLIIESRRGAILISKDPAHRHYVPMTFVCGKVPDESDGVIMTGNTLTSDGPETSATHIIGLTGRYTWDVVQVAVETTDPYMQGCGVTYASDELFKPETPKLYDADGQPQFGCKIDIKAAKEAAFYCPAPYVLDPPNCFDQVLVEGEAKSLSDISQSLVASHSNHFIILKFDSDNIGPGEELRQTPPLECRCTTVKRIVLSTIQIENYYSK</sequence>
<dbReference type="InterPro" id="IPR038160">
    <property type="entry name" value="6_CYS_dom_sf"/>
</dbReference>
<evidence type="ECO:0000256" key="4">
    <source>
        <dbReference type="ARBA" id="ARBA00022729"/>
    </source>
</evidence>
<dbReference type="PROSITE" id="PS51701">
    <property type="entry name" value="6_CYS"/>
    <property type="match status" value="1"/>
</dbReference>
<evidence type="ECO:0000256" key="7">
    <source>
        <dbReference type="ARBA" id="ARBA00023180"/>
    </source>
</evidence>
<evidence type="ECO:0000256" key="3">
    <source>
        <dbReference type="ARBA" id="ARBA00022475"/>
    </source>
</evidence>
<keyword evidence="7" id="KW-0325">Glycoprotein</keyword>
<dbReference type="GO" id="GO:0009986">
    <property type="term" value="C:cell surface"/>
    <property type="evidence" value="ECO:0007669"/>
    <property type="project" value="UniProtKB-SubCell"/>
</dbReference>
<dbReference type="GeneID" id="24562281"/>
<dbReference type="KEGG" id="bbig:BBBOND_0100690"/>
<keyword evidence="4 8" id="KW-0732">Signal</keyword>
<reference evidence="11" key="1">
    <citation type="journal article" date="2014" name="Nucleic Acids Res.">
        <title>The evolutionary dynamics of variant antigen genes in Babesia reveal a history of genomic innovation underlying host-parasite interaction.</title>
        <authorList>
            <person name="Jackson A.P."/>
            <person name="Otto T.D."/>
            <person name="Darby A."/>
            <person name="Ramaprasad A."/>
            <person name="Xia D."/>
            <person name="Echaide I.E."/>
            <person name="Farber M."/>
            <person name="Gahlot S."/>
            <person name="Gamble J."/>
            <person name="Gupta D."/>
            <person name="Gupta Y."/>
            <person name="Jackson L."/>
            <person name="Malandrin L."/>
            <person name="Malas T.B."/>
            <person name="Moussa E."/>
            <person name="Nair M."/>
            <person name="Reid A.J."/>
            <person name="Sanders M."/>
            <person name="Sharma J."/>
            <person name="Tracey A."/>
            <person name="Quail M.A."/>
            <person name="Weir W."/>
            <person name="Wastling J.M."/>
            <person name="Hall N."/>
            <person name="Willadsen P."/>
            <person name="Lingelbach K."/>
            <person name="Shiels B."/>
            <person name="Tait A."/>
            <person name="Berriman M."/>
            <person name="Allred D.R."/>
            <person name="Pain A."/>
        </authorList>
    </citation>
    <scope>NUCLEOTIDE SEQUENCE [LARGE SCALE GENOMIC DNA]</scope>
    <source>
        <strain evidence="11">Bond</strain>
    </source>
</reference>
<dbReference type="OMA" id="HEEMSHA"/>
<evidence type="ECO:0000256" key="8">
    <source>
        <dbReference type="SAM" id="SignalP"/>
    </source>
</evidence>
<evidence type="ECO:0000313" key="10">
    <source>
        <dbReference type="EMBL" id="CDR93740.1"/>
    </source>
</evidence>
<dbReference type="EMBL" id="LK391707">
    <property type="protein sequence ID" value="CDR93740.1"/>
    <property type="molecule type" value="Genomic_DNA"/>
</dbReference>
<organism evidence="10 11">
    <name type="scientific">Babesia bigemina</name>
    <dbReference type="NCBI Taxonomy" id="5866"/>
    <lineage>
        <taxon>Eukaryota</taxon>
        <taxon>Sar</taxon>
        <taxon>Alveolata</taxon>
        <taxon>Apicomplexa</taxon>
        <taxon>Aconoidasida</taxon>
        <taxon>Piroplasmida</taxon>
        <taxon>Babesiidae</taxon>
        <taxon>Babesia</taxon>
    </lineage>
</organism>
<name>A0A061D7P6_BABBI</name>
<dbReference type="GO" id="GO:0005886">
    <property type="term" value="C:plasma membrane"/>
    <property type="evidence" value="ECO:0007669"/>
    <property type="project" value="UniProtKB-SubCell"/>
</dbReference>
<proteinExistence type="predicted"/>
<evidence type="ECO:0000256" key="1">
    <source>
        <dbReference type="ARBA" id="ARBA00004236"/>
    </source>
</evidence>
<dbReference type="VEuPathDB" id="PiroplasmaDB:BBBOND_0100690"/>
<evidence type="ECO:0000256" key="5">
    <source>
        <dbReference type="ARBA" id="ARBA00023136"/>
    </source>
</evidence>
<feature type="chain" id="PRO_5001600668" description="6-Cys domain-containing protein" evidence="8">
    <location>
        <begin position="26"/>
        <end position="954"/>
    </location>
</feature>
<gene>
    <name evidence="10" type="ORF">BBBOND_0100690</name>
</gene>
<dbReference type="AlphaFoldDB" id="A0A061D7P6"/>
<accession>A0A061D7P6</accession>
<feature type="domain" description="6-Cys" evidence="9">
    <location>
        <begin position="824"/>
        <end position="954"/>
    </location>
</feature>
<evidence type="ECO:0000256" key="2">
    <source>
        <dbReference type="ARBA" id="ARBA00004241"/>
    </source>
</evidence>
<keyword evidence="3" id="KW-1003">Cell membrane</keyword>
<feature type="signal peptide" evidence="8">
    <location>
        <begin position="1"/>
        <end position="25"/>
    </location>
</feature>